<evidence type="ECO:0000256" key="4">
    <source>
        <dbReference type="PIRSR" id="PIRSR004846-1"/>
    </source>
</evidence>
<dbReference type="SUPFAM" id="SSF53850">
    <property type="entry name" value="Periplasmic binding protein-like II"/>
    <property type="match status" value="1"/>
</dbReference>
<dbReference type="NCBIfam" id="TIGR01256">
    <property type="entry name" value="modA"/>
    <property type="match status" value="1"/>
</dbReference>
<comment type="caution">
    <text evidence="5">The sequence shown here is derived from an EMBL/GenBank/DDBJ whole genome shotgun (WGS) entry which is preliminary data.</text>
</comment>
<reference evidence="5" key="1">
    <citation type="journal article" date="2020" name="mSystems">
        <title>Genome- and Community-Level Interaction Insights into Carbon Utilization and Element Cycling Functions of Hydrothermarchaeota in Hydrothermal Sediment.</title>
        <authorList>
            <person name="Zhou Z."/>
            <person name="Liu Y."/>
            <person name="Xu W."/>
            <person name="Pan J."/>
            <person name="Luo Z.H."/>
            <person name="Li M."/>
        </authorList>
    </citation>
    <scope>NUCLEOTIDE SEQUENCE [LARGE SCALE GENOMIC DNA]</scope>
    <source>
        <strain evidence="5">SpSt-210</strain>
    </source>
</reference>
<dbReference type="Gene3D" id="3.40.190.10">
    <property type="entry name" value="Periplasmic binding protein-like II"/>
    <property type="match status" value="2"/>
</dbReference>
<sequence length="306" mass="32151">MPEGVCPPKSDRSARAGSFPVLAAVLALLLVVGCGGDSGPARVTGDVATAPGSPAPRGRAELVVFAASSLLEVFQEIGAQFEQQHPGTEVRFNFAGSAQLVAQLSQGASASVAAFADTRNMQQAQQQGLIAGEPVIFARNRLVLIVPASNPAGIRTLADLARPGVKVVLAHDNVPIGHYARQVLERASQDPAYGSDFAQRVLANLVSEEVNVKQVVAKIQLGEADAALVYATDVTPAVRQQVTEIELPEQVNLVTCYPIAVVAGAPDQALARAFIDQVRSPEGQAVLERYGFRPVGQETVSLEECQ</sequence>
<dbReference type="PANTHER" id="PTHR30632">
    <property type="entry name" value="MOLYBDATE-BINDING PERIPLASMIC PROTEIN"/>
    <property type="match status" value="1"/>
</dbReference>
<feature type="binding site" evidence="4">
    <location>
        <position position="212"/>
    </location>
    <ligand>
        <name>molybdate</name>
        <dbReference type="ChEBI" id="CHEBI:36264"/>
    </ligand>
</feature>
<dbReference type="GO" id="GO:0015689">
    <property type="term" value="P:molybdate ion transport"/>
    <property type="evidence" value="ECO:0007669"/>
    <property type="project" value="InterPro"/>
</dbReference>
<dbReference type="InterPro" id="IPR005950">
    <property type="entry name" value="ModA"/>
</dbReference>
<evidence type="ECO:0000313" key="5">
    <source>
        <dbReference type="EMBL" id="HEG90312.1"/>
    </source>
</evidence>
<comment type="similarity">
    <text evidence="1">Belongs to the bacterial solute-binding protein ModA family.</text>
</comment>
<dbReference type="PANTHER" id="PTHR30632:SF0">
    <property type="entry name" value="SULFATE-BINDING PROTEIN"/>
    <property type="match status" value="1"/>
</dbReference>
<dbReference type="Pfam" id="PF13531">
    <property type="entry name" value="SBP_bac_11"/>
    <property type="match status" value="1"/>
</dbReference>
<feature type="binding site" evidence="4">
    <location>
        <position position="230"/>
    </location>
    <ligand>
        <name>molybdate</name>
        <dbReference type="ChEBI" id="CHEBI:36264"/>
    </ligand>
</feature>
<dbReference type="GO" id="GO:0030973">
    <property type="term" value="F:molybdate ion binding"/>
    <property type="evidence" value="ECO:0007669"/>
    <property type="project" value="TreeGrafter"/>
</dbReference>
<dbReference type="EMBL" id="DSIY01000055">
    <property type="protein sequence ID" value="HEG90312.1"/>
    <property type="molecule type" value="Genomic_DNA"/>
</dbReference>
<proteinExistence type="inferred from homology"/>
<feature type="binding site" evidence="4">
    <location>
        <position position="97"/>
    </location>
    <ligand>
        <name>molybdate</name>
        <dbReference type="ChEBI" id="CHEBI:36264"/>
    </ligand>
</feature>
<accession>A0A831X6Q3</accession>
<dbReference type="AlphaFoldDB" id="A0A831X6Q3"/>
<organism evidence="5">
    <name type="scientific">Thermorudis peleae</name>
    <dbReference type="NCBI Taxonomy" id="1382356"/>
    <lineage>
        <taxon>Bacteria</taxon>
        <taxon>Pseudomonadati</taxon>
        <taxon>Thermomicrobiota</taxon>
        <taxon>Thermomicrobia</taxon>
        <taxon>Thermomicrobia incertae sedis</taxon>
        <taxon>Thermorudis</taxon>
    </lineage>
</organism>
<dbReference type="GO" id="GO:0046872">
    <property type="term" value="F:metal ion binding"/>
    <property type="evidence" value="ECO:0007669"/>
    <property type="project" value="UniProtKB-KW"/>
</dbReference>
<feature type="binding site" evidence="4">
    <location>
        <position position="69"/>
    </location>
    <ligand>
        <name>molybdate</name>
        <dbReference type="ChEBI" id="CHEBI:36264"/>
    </ligand>
</feature>
<gene>
    <name evidence="5" type="primary">modA</name>
    <name evidence="5" type="ORF">ENP34_02560</name>
</gene>
<evidence type="ECO:0000256" key="3">
    <source>
        <dbReference type="ARBA" id="ARBA00022729"/>
    </source>
</evidence>
<keyword evidence="4" id="KW-0500">Molybdenum</keyword>
<evidence type="ECO:0000256" key="2">
    <source>
        <dbReference type="ARBA" id="ARBA00022723"/>
    </source>
</evidence>
<name>A0A831X6Q3_9BACT</name>
<dbReference type="PIRSF" id="PIRSF004846">
    <property type="entry name" value="ModA"/>
    <property type="match status" value="1"/>
</dbReference>
<evidence type="ECO:0000256" key="1">
    <source>
        <dbReference type="ARBA" id="ARBA00009175"/>
    </source>
</evidence>
<dbReference type="InterPro" id="IPR050682">
    <property type="entry name" value="ModA/WtpA"/>
</dbReference>
<keyword evidence="3" id="KW-0732">Signal</keyword>
<dbReference type="CDD" id="cd13538">
    <property type="entry name" value="PBP2_ModA_like_1"/>
    <property type="match status" value="1"/>
</dbReference>
<keyword evidence="2 4" id="KW-0479">Metal-binding</keyword>
<protein>
    <submittedName>
        <fullName evidence="5">Molybdate ABC transporter substrate-binding protein</fullName>
    </submittedName>
</protein>